<dbReference type="AlphaFoldDB" id="A0A150N4G5"/>
<accession>A0A150N4G5</accession>
<dbReference type="InterPro" id="IPR000600">
    <property type="entry name" value="ROK"/>
</dbReference>
<evidence type="ECO:0000256" key="1">
    <source>
        <dbReference type="ARBA" id="ARBA00006479"/>
    </source>
</evidence>
<dbReference type="EMBL" id="LQYV01000127">
    <property type="protein sequence ID" value="KYD22195.1"/>
    <property type="molecule type" value="Genomic_DNA"/>
</dbReference>
<keyword evidence="4" id="KW-0808">Transferase</keyword>
<dbReference type="SUPFAM" id="SSF53067">
    <property type="entry name" value="Actin-like ATPase domain"/>
    <property type="match status" value="1"/>
</dbReference>
<dbReference type="InterPro" id="IPR043129">
    <property type="entry name" value="ATPase_NBD"/>
</dbReference>
<reference evidence="2 7" key="2">
    <citation type="submission" date="2016-03" db="EMBL/GenBank/DDBJ databases">
        <title>Spore heat resistance.</title>
        <authorList>
            <person name="Boekhorst J."/>
            <person name="Berendsen E.M."/>
            <person name="Wells-Bennik M.H."/>
            <person name="Kuipers O.P."/>
        </authorList>
    </citation>
    <scope>NUCLEOTIDE SEQUENCE [LARGE SCALE GENOMIC DNA]</scope>
    <source>
        <strain evidence="2 7">GS8</strain>
    </source>
</reference>
<dbReference type="Gene3D" id="3.30.420.40">
    <property type="match status" value="1"/>
</dbReference>
<dbReference type="EC" id="2.7.1.60" evidence="4"/>
<name>A0A150N4G5_GEOSE</name>
<dbReference type="Proteomes" id="UP000773850">
    <property type="component" value="Unassembled WGS sequence"/>
</dbReference>
<dbReference type="EMBL" id="LQYY01000141">
    <property type="protein sequence ID" value="KYD31601.1"/>
    <property type="molecule type" value="Genomic_DNA"/>
</dbReference>
<sequence>MRCYIVFDIGGTYVKHAVMNERGDFLEKGRYRSERHDFQRFRDDLLRVVRHAQASYELSGIAISSAGSVDSDIGVIGGSSALPCIHGPNFKDVFGGATGLPVELENDANCAALCTTT</sequence>
<evidence type="ECO:0000313" key="3">
    <source>
        <dbReference type="EMBL" id="KYD22195.1"/>
    </source>
</evidence>
<reference evidence="5 6" key="1">
    <citation type="submission" date="2016-01" db="EMBL/GenBank/DDBJ databases">
        <title>Draft Genome Sequences of Seven Thermophilic Sporeformers Isolated from Foods.</title>
        <authorList>
            <person name="Berendsen E.M."/>
            <person name="Wells-Bennik M.H."/>
            <person name="Krawcyk A.O."/>
            <person name="De Jong A."/>
            <person name="Holsappel S."/>
            <person name="Eijlander R.T."/>
            <person name="Kuipers O.P."/>
        </authorList>
    </citation>
    <scope>NUCLEOTIDE SEQUENCE [LARGE SCALE GENOMIC DNA]</scope>
    <source>
        <strain evidence="3 5">B4109</strain>
        <strain evidence="4 6">B4114</strain>
    </source>
</reference>
<evidence type="ECO:0000313" key="4">
    <source>
        <dbReference type="EMBL" id="KYD31601.1"/>
    </source>
</evidence>
<proteinExistence type="inferred from homology"/>
<dbReference type="PANTHER" id="PTHR18964:SF170">
    <property type="entry name" value="SUGAR KINASE"/>
    <property type="match status" value="1"/>
</dbReference>
<keyword evidence="7" id="KW-1185">Reference proteome</keyword>
<dbReference type="Proteomes" id="UP000075517">
    <property type="component" value="Unassembled WGS sequence"/>
</dbReference>
<dbReference type="Proteomes" id="UP000075424">
    <property type="component" value="Unassembled WGS sequence"/>
</dbReference>
<dbReference type="PATRIC" id="fig|1422.17.peg.1710"/>
<comment type="caution">
    <text evidence="4">The sequence shown here is derived from an EMBL/GenBank/DDBJ whole genome shotgun (WGS) entry which is preliminary data.</text>
</comment>
<evidence type="ECO:0000313" key="7">
    <source>
        <dbReference type="Proteomes" id="UP000773850"/>
    </source>
</evidence>
<dbReference type="GO" id="GO:0009384">
    <property type="term" value="F:N-acylmannosamine kinase activity"/>
    <property type="evidence" value="ECO:0007669"/>
    <property type="project" value="UniProtKB-EC"/>
</dbReference>
<evidence type="ECO:0000313" key="2">
    <source>
        <dbReference type="EMBL" id="KAF6509342.1"/>
    </source>
</evidence>
<comment type="similarity">
    <text evidence="1">Belongs to the ROK (NagC/XylR) family.</text>
</comment>
<evidence type="ECO:0000313" key="6">
    <source>
        <dbReference type="Proteomes" id="UP000075517"/>
    </source>
</evidence>
<keyword evidence="4" id="KW-0418">Kinase</keyword>
<protein>
    <submittedName>
        <fullName evidence="4">N-acetylmannosamine kinase</fullName>
        <ecNumber evidence="4">2.7.1.60</ecNumber>
    </submittedName>
</protein>
<organism evidence="4 6">
    <name type="scientific">Geobacillus stearothermophilus</name>
    <name type="common">Bacillus stearothermophilus</name>
    <dbReference type="NCBI Taxonomy" id="1422"/>
    <lineage>
        <taxon>Bacteria</taxon>
        <taxon>Bacillati</taxon>
        <taxon>Bacillota</taxon>
        <taxon>Bacilli</taxon>
        <taxon>Bacillales</taxon>
        <taxon>Anoxybacillaceae</taxon>
        <taxon>Geobacillus</taxon>
    </lineage>
</organism>
<gene>
    <name evidence="3" type="ORF">B4109_0210</name>
    <name evidence="4" type="ORF">B4114_0202</name>
    <name evidence="2" type="ORF">GS8_3394</name>
</gene>
<dbReference type="PANTHER" id="PTHR18964">
    <property type="entry name" value="ROK (REPRESSOR, ORF, KINASE) FAMILY"/>
    <property type="match status" value="1"/>
</dbReference>
<dbReference type="EMBL" id="LUCS01000042">
    <property type="protein sequence ID" value="KAF6509342.1"/>
    <property type="molecule type" value="Genomic_DNA"/>
</dbReference>
<evidence type="ECO:0000313" key="5">
    <source>
        <dbReference type="Proteomes" id="UP000075424"/>
    </source>
</evidence>
<dbReference type="Pfam" id="PF00480">
    <property type="entry name" value="ROK"/>
    <property type="match status" value="1"/>
</dbReference>